<comment type="caution">
    <text evidence="2">The sequence shown here is derived from an EMBL/GenBank/DDBJ whole genome shotgun (WGS) entry which is preliminary data.</text>
</comment>
<evidence type="ECO:0000313" key="2">
    <source>
        <dbReference type="EMBL" id="OGK44945.1"/>
    </source>
</evidence>
<gene>
    <name evidence="2" type="ORF">A2957_03475</name>
</gene>
<feature type="transmembrane region" description="Helical" evidence="1">
    <location>
        <begin position="6"/>
        <end position="31"/>
    </location>
</feature>
<dbReference type="Proteomes" id="UP000179072">
    <property type="component" value="Unassembled WGS sequence"/>
</dbReference>
<dbReference type="EMBL" id="MGAK01000009">
    <property type="protein sequence ID" value="OGK44945.1"/>
    <property type="molecule type" value="Genomic_DNA"/>
</dbReference>
<dbReference type="STRING" id="1802060.A2957_03475"/>
<keyword evidence="1" id="KW-1133">Transmembrane helix</keyword>
<sequence length="90" mass="10095">MVDVSQIFIIAAITVMTIILSIIGVQLIVILKDFRVILRRVNNISEQIEKIGFNIGQGYSEVIGFVSGVKKLLMVVDQLSEKKRLKHGKK</sequence>
<keyword evidence="1" id="KW-0812">Transmembrane</keyword>
<protein>
    <recommendedName>
        <fullName evidence="4">DUF948 domain-containing protein</fullName>
    </recommendedName>
</protein>
<dbReference type="AlphaFoldDB" id="A0A1F7INH7"/>
<name>A0A1F7INH7_9BACT</name>
<evidence type="ECO:0008006" key="4">
    <source>
        <dbReference type="Google" id="ProtNLM"/>
    </source>
</evidence>
<accession>A0A1F7INH7</accession>
<reference evidence="2 3" key="1">
    <citation type="journal article" date="2016" name="Nat. Commun.">
        <title>Thousands of microbial genomes shed light on interconnected biogeochemical processes in an aquifer system.</title>
        <authorList>
            <person name="Anantharaman K."/>
            <person name="Brown C.T."/>
            <person name="Hug L.A."/>
            <person name="Sharon I."/>
            <person name="Castelle C.J."/>
            <person name="Probst A.J."/>
            <person name="Thomas B.C."/>
            <person name="Singh A."/>
            <person name="Wilkins M.J."/>
            <person name="Karaoz U."/>
            <person name="Brodie E.L."/>
            <person name="Williams K.H."/>
            <person name="Hubbard S.S."/>
            <person name="Banfield J.F."/>
        </authorList>
    </citation>
    <scope>NUCLEOTIDE SEQUENCE [LARGE SCALE GENOMIC DNA]</scope>
</reference>
<organism evidence="2 3">
    <name type="scientific">Candidatus Roizmanbacteria bacterium RIFCSPLOWO2_01_FULL_38_11</name>
    <dbReference type="NCBI Taxonomy" id="1802060"/>
    <lineage>
        <taxon>Bacteria</taxon>
        <taxon>Candidatus Roizmaniibacteriota</taxon>
    </lineage>
</organism>
<evidence type="ECO:0000313" key="3">
    <source>
        <dbReference type="Proteomes" id="UP000179072"/>
    </source>
</evidence>
<evidence type="ECO:0000256" key="1">
    <source>
        <dbReference type="SAM" id="Phobius"/>
    </source>
</evidence>
<keyword evidence="1" id="KW-0472">Membrane</keyword>
<proteinExistence type="predicted"/>